<evidence type="ECO:0000256" key="2">
    <source>
        <dbReference type="ARBA" id="ARBA00022801"/>
    </source>
</evidence>
<reference evidence="10" key="1">
    <citation type="submission" date="2025-08" db="UniProtKB">
        <authorList>
            <consortium name="RefSeq"/>
        </authorList>
    </citation>
    <scope>IDENTIFICATION</scope>
</reference>
<dbReference type="SUPFAM" id="SSF50494">
    <property type="entry name" value="Trypsin-like serine proteases"/>
    <property type="match status" value="1"/>
</dbReference>
<evidence type="ECO:0000259" key="8">
    <source>
        <dbReference type="PROSITE" id="PS50240"/>
    </source>
</evidence>
<dbReference type="RefSeq" id="XP_029014206.1">
    <property type="nucleotide sequence ID" value="XM_029158373.2"/>
</dbReference>
<protein>
    <submittedName>
        <fullName evidence="10">Serine protease 33-like</fullName>
    </submittedName>
</protein>
<dbReference type="Gene3D" id="2.40.10.10">
    <property type="entry name" value="Trypsin-like serine proteases"/>
    <property type="match status" value="1"/>
</dbReference>
<dbReference type="InterPro" id="IPR001314">
    <property type="entry name" value="Peptidase_S1A"/>
</dbReference>
<keyword evidence="6" id="KW-0812">Transmembrane</keyword>
<dbReference type="PROSITE" id="PS50240">
    <property type="entry name" value="TRYPSIN_DOM"/>
    <property type="match status" value="1"/>
</dbReference>
<keyword evidence="6" id="KW-1133">Transmembrane helix</keyword>
<dbReference type="OrthoDB" id="93664at2759"/>
<dbReference type="PROSITE" id="PS00134">
    <property type="entry name" value="TRYPSIN_HIS"/>
    <property type="match status" value="1"/>
</dbReference>
<evidence type="ECO:0000256" key="1">
    <source>
        <dbReference type="ARBA" id="ARBA00022670"/>
    </source>
</evidence>
<dbReference type="InterPro" id="IPR043504">
    <property type="entry name" value="Peptidase_S1_PA_chymotrypsin"/>
</dbReference>
<dbReference type="InterPro" id="IPR033116">
    <property type="entry name" value="TRYPSIN_SER"/>
</dbReference>
<dbReference type="PRINTS" id="PR00722">
    <property type="entry name" value="CHYMOTRYPSIN"/>
</dbReference>
<dbReference type="AlphaFoldDB" id="A0A6P7N431"/>
<dbReference type="SMART" id="SM00020">
    <property type="entry name" value="Tryp_SPc"/>
    <property type="match status" value="1"/>
</dbReference>
<dbReference type="GO" id="GO:0006508">
    <property type="term" value="P:proteolysis"/>
    <property type="evidence" value="ECO:0007669"/>
    <property type="project" value="UniProtKB-KW"/>
</dbReference>
<dbReference type="GO" id="GO:0004252">
    <property type="term" value="F:serine-type endopeptidase activity"/>
    <property type="evidence" value="ECO:0007669"/>
    <property type="project" value="InterPro"/>
</dbReference>
<dbReference type="PANTHER" id="PTHR24252:SF7">
    <property type="entry name" value="HYALIN"/>
    <property type="match status" value="1"/>
</dbReference>
<keyword evidence="6" id="KW-0472">Membrane</keyword>
<evidence type="ECO:0000256" key="4">
    <source>
        <dbReference type="ARBA" id="ARBA00023157"/>
    </source>
</evidence>
<keyword evidence="3 5" id="KW-0720">Serine protease</keyword>
<dbReference type="InterPro" id="IPR001254">
    <property type="entry name" value="Trypsin_dom"/>
</dbReference>
<evidence type="ECO:0000256" key="3">
    <source>
        <dbReference type="ARBA" id="ARBA00022825"/>
    </source>
</evidence>
<keyword evidence="9" id="KW-1185">Reference proteome</keyword>
<dbReference type="InParanoid" id="A0A6P7N431"/>
<feature type="signal peptide" evidence="7">
    <location>
        <begin position="1"/>
        <end position="21"/>
    </location>
</feature>
<keyword evidence="7" id="KW-0732">Signal</keyword>
<dbReference type="InterPro" id="IPR018114">
    <property type="entry name" value="TRYPSIN_HIS"/>
</dbReference>
<proteinExistence type="predicted"/>
<dbReference type="Proteomes" id="UP000515150">
    <property type="component" value="Chromosome 8"/>
</dbReference>
<organism evidence="9 10">
    <name type="scientific">Betta splendens</name>
    <name type="common">Siamese fighting fish</name>
    <dbReference type="NCBI Taxonomy" id="158456"/>
    <lineage>
        <taxon>Eukaryota</taxon>
        <taxon>Metazoa</taxon>
        <taxon>Chordata</taxon>
        <taxon>Craniata</taxon>
        <taxon>Vertebrata</taxon>
        <taxon>Euteleostomi</taxon>
        <taxon>Actinopterygii</taxon>
        <taxon>Neopterygii</taxon>
        <taxon>Teleostei</taxon>
        <taxon>Neoteleostei</taxon>
        <taxon>Acanthomorphata</taxon>
        <taxon>Anabantaria</taxon>
        <taxon>Anabantiformes</taxon>
        <taxon>Anabantoidei</taxon>
        <taxon>Osphronemidae</taxon>
        <taxon>Betta</taxon>
    </lineage>
</organism>
<evidence type="ECO:0000256" key="7">
    <source>
        <dbReference type="SAM" id="SignalP"/>
    </source>
</evidence>
<dbReference type="PROSITE" id="PS00135">
    <property type="entry name" value="TRYPSIN_SER"/>
    <property type="match status" value="1"/>
</dbReference>
<feature type="domain" description="Peptidase S1" evidence="8">
    <location>
        <begin position="35"/>
        <end position="271"/>
    </location>
</feature>
<sequence length="309" mass="32628">MEDRLFACGIILLAIITGSSAQLGVCGVAALNTKIVGGEDATPGSWPWQASLQQDGAFFCGGSLINNQYVLTAAHCFPGTSTSGLVVYLGRQYQQNVNPNEVSATVSQIIKHPSYNTITMDNDIALLELSSTITFTDYINPVCLPTSGSSFDAGTNCWVSGWGNIRNNVPLPGSQTLQEVSIPVVSNSDCSSNYSGRYTITDNMVCAGLPQGGKDSCQGDSGGPLVTKNTNANVWVQIGVVSFGDGCAQPNSPGVYARVSQYQDWINSQISTNQPGFVPSSAPALKASQFICLSVLSILHMVLSFFILS</sequence>
<name>A0A6P7N431_BETSP</name>
<dbReference type="FunFam" id="2.40.10.10:FF:000057">
    <property type="entry name" value="Zgc:100868"/>
    <property type="match status" value="1"/>
</dbReference>
<accession>A0A6P7N431</accession>
<gene>
    <name evidence="10" type="primary">LOC114860085</name>
</gene>
<dbReference type="PANTHER" id="PTHR24252">
    <property type="entry name" value="ACROSIN-RELATED"/>
    <property type="match status" value="1"/>
</dbReference>
<dbReference type="Pfam" id="PF00089">
    <property type="entry name" value="Trypsin"/>
    <property type="match status" value="1"/>
</dbReference>
<dbReference type="CDD" id="cd00190">
    <property type="entry name" value="Tryp_SPc"/>
    <property type="match status" value="1"/>
</dbReference>
<keyword evidence="4" id="KW-1015">Disulfide bond</keyword>
<keyword evidence="2 5" id="KW-0378">Hydrolase</keyword>
<evidence type="ECO:0000313" key="9">
    <source>
        <dbReference type="Proteomes" id="UP000515150"/>
    </source>
</evidence>
<feature type="chain" id="PRO_5027665741" evidence="7">
    <location>
        <begin position="22"/>
        <end position="309"/>
    </location>
</feature>
<feature type="transmembrane region" description="Helical" evidence="6">
    <location>
        <begin position="287"/>
        <end position="308"/>
    </location>
</feature>
<dbReference type="GeneID" id="114860085"/>
<dbReference type="KEGG" id="bspl:114860085"/>
<keyword evidence="1 5" id="KW-0645">Protease</keyword>
<dbReference type="InterPro" id="IPR009003">
    <property type="entry name" value="Peptidase_S1_PA"/>
</dbReference>
<evidence type="ECO:0000256" key="5">
    <source>
        <dbReference type="RuleBase" id="RU363034"/>
    </source>
</evidence>
<evidence type="ECO:0000313" key="10">
    <source>
        <dbReference type="RefSeq" id="XP_029014206.1"/>
    </source>
</evidence>
<evidence type="ECO:0000256" key="6">
    <source>
        <dbReference type="SAM" id="Phobius"/>
    </source>
</evidence>